<dbReference type="PANTHER" id="PTHR43968:SF13">
    <property type="entry name" value="GLUTATHIONE TRANSFERASE OMEGA-1"/>
    <property type="match status" value="1"/>
</dbReference>
<feature type="domain" description="GST C-terminal" evidence="2">
    <location>
        <begin position="114"/>
        <end position="245"/>
    </location>
</feature>
<proteinExistence type="predicted"/>
<dbReference type="InterPro" id="IPR040079">
    <property type="entry name" value="Glutathione_S-Trfase"/>
</dbReference>
<dbReference type="SFLD" id="SFLDG00358">
    <property type="entry name" value="Main_(cytGST)"/>
    <property type="match status" value="1"/>
</dbReference>
<dbReference type="Pfam" id="PF13409">
    <property type="entry name" value="GST_N_2"/>
    <property type="match status" value="1"/>
</dbReference>
<dbReference type="PROSITE" id="PS50405">
    <property type="entry name" value="GST_CTER"/>
    <property type="match status" value="1"/>
</dbReference>
<dbReference type="Proteomes" id="UP000184330">
    <property type="component" value="Unassembled WGS sequence"/>
</dbReference>
<dbReference type="GO" id="GO:0016740">
    <property type="term" value="F:transferase activity"/>
    <property type="evidence" value="ECO:0007669"/>
    <property type="project" value="UniProtKB-KW"/>
</dbReference>
<dbReference type="SUPFAM" id="SSF52833">
    <property type="entry name" value="Thioredoxin-like"/>
    <property type="match status" value="1"/>
</dbReference>
<dbReference type="Gene3D" id="1.20.1050.10">
    <property type="match status" value="1"/>
</dbReference>
<organism evidence="3 4">
    <name type="scientific">Phialocephala subalpina</name>
    <dbReference type="NCBI Taxonomy" id="576137"/>
    <lineage>
        <taxon>Eukaryota</taxon>
        <taxon>Fungi</taxon>
        <taxon>Dikarya</taxon>
        <taxon>Ascomycota</taxon>
        <taxon>Pezizomycotina</taxon>
        <taxon>Leotiomycetes</taxon>
        <taxon>Helotiales</taxon>
        <taxon>Mollisiaceae</taxon>
        <taxon>Phialocephala</taxon>
        <taxon>Phialocephala fortinii species complex</taxon>
    </lineage>
</organism>
<protein>
    <submittedName>
        <fullName evidence="3">Probable glutathione transferase omega-1</fullName>
    </submittedName>
</protein>
<evidence type="ECO:0000313" key="4">
    <source>
        <dbReference type="Proteomes" id="UP000184330"/>
    </source>
</evidence>
<sequence length="269" mass="30977">MGSNHPDAQLYPHASGAALQMVKDHEAEQSLKLYSGWFCPFVQRVLIVLLEKNIPFKYIEVNPYHKPQSLLSLNPRGLVPTLQYANKPLYESTVICEFLEEAYPDSTPHLLPKDPYQRAYGRIWSDFVTSRIIPAFHRALQYQLHADGNSEAGFKEVKSELISKLREFTEAMDPEGPFFLGKEISMVDLIIAPWAVRLWVFDHFKGGLELGDEKWVERWGRWLKGIEKRESVVKSTSEREHYLPIYKRYADDVAQSELAKATRQGRGVP</sequence>
<dbReference type="SFLD" id="SFLDS00019">
    <property type="entry name" value="Glutathione_Transferase_(cytos"/>
    <property type="match status" value="1"/>
</dbReference>
<dbReference type="CDD" id="cd00570">
    <property type="entry name" value="GST_N_family"/>
    <property type="match status" value="1"/>
</dbReference>
<dbReference type="InterPro" id="IPR010987">
    <property type="entry name" value="Glutathione-S-Trfase_C-like"/>
</dbReference>
<evidence type="ECO:0000259" key="1">
    <source>
        <dbReference type="PROSITE" id="PS50404"/>
    </source>
</evidence>
<dbReference type="InterPro" id="IPR036282">
    <property type="entry name" value="Glutathione-S-Trfase_C_sf"/>
</dbReference>
<dbReference type="AlphaFoldDB" id="A0A1L7WM39"/>
<evidence type="ECO:0000259" key="2">
    <source>
        <dbReference type="PROSITE" id="PS50405"/>
    </source>
</evidence>
<dbReference type="InterPro" id="IPR004045">
    <property type="entry name" value="Glutathione_S-Trfase_N"/>
</dbReference>
<keyword evidence="3" id="KW-0808">Transferase</keyword>
<dbReference type="CDD" id="cd00299">
    <property type="entry name" value="GST_C_family"/>
    <property type="match status" value="1"/>
</dbReference>
<dbReference type="InterPro" id="IPR036249">
    <property type="entry name" value="Thioredoxin-like_sf"/>
</dbReference>
<dbReference type="GO" id="GO:0005737">
    <property type="term" value="C:cytoplasm"/>
    <property type="evidence" value="ECO:0007669"/>
    <property type="project" value="TreeGrafter"/>
</dbReference>
<keyword evidence="4" id="KW-1185">Reference proteome</keyword>
<dbReference type="EMBL" id="FJOG01000004">
    <property type="protein sequence ID" value="CZR53827.1"/>
    <property type="molecule type" value="Genomic_DNA"/>
</dbReference>
<accession>A0A1L7WM39</accession>
<feature type="domain" description="GST N-terminal" evidence="1">
    <location>
        <begin position="29"/>
        <end position="107"/>
    </location>
</feature>
<dbReference type="InterPro" id="IPR050983">
    <property type="entry name" value="GST_Omega/HSP26"/>
</dbReference>
<dbReference type="SUPFAM" id="SSF47616">
    <property type="entry name" value="GST C-terminal domain-like"/>
    <property type="match status" value="1"/>
</dbReference>
<dbReference type="Pfam" id="PF13410">
    <property type="entry name" value="GST_C_2"/>
    <property type="match status" value="1"/>
</dbReference>
<reference evidence="3 4" key="1">
    <citation type="submission" date="2016-03" db="EMBL/GenBank/DDBJ databases">
        <authorList>
            <person name="Ploux O."/>
        </authorList>
    </citation>
    <scope>NUCLEOTIDE SEQUENCE [LARGE SCALE GENOMIC DNA]</scope>
    <source>
        <strain evidence="3 4">UAMH 11012</strain>
    </source>
</reference>
<dbReference type="Gene3D" id="3.40.30.10">
    <property type="entry name" value="Glutaredoxin"/>
    <property type="match status" value="1"/>
</dbReference>
<evidence type="ECO:0000313" key="3">
    <source>
        <dbReference type="EMBL" id="CZR53827.1"/>
    </source>
</evidence>
<dbReference type="PROSITE" id="PS50404">
    <property type="entry name" value="GST_NTER"/>
    <property type="match status" value="1"/>
</dbReference>
<gene>
    <name evidence="3" type="ORF">PAC_03709</name>
</gene>
<dbReference type="STRING" id="576137.A0A1L7WM39"/>
<dbReference type="OrthoDB" id="4951845at2759"/>
<dbReference type="PANTHER" id="PTHR43968">
    <property type="match status" value="1"/>
</dbReference>
<name>A0A1L7WM39_9HELO</name>